<name>A0A0D6DW20_9LACT</name>
<dbReference type="EMBL" id="LN774769">
    <property type="protein sequence ID" value="CEN28160.1"/>
    <property type="molecule type" value="Genomic_DNA"/>
</dbReference>
<evidence type="ECO:0000256" key="1">
    <source>
        <dbReference type="SAM" id="Phobius"/>
    </source>
</evidence>
<evidence type="ECO:0000313" key="3">
    <source>
        <dbReference type="Proteomes" id="UP000033166"/>
    </source>
</evidence>
<reference evidence="3" key="1">
    <citation type="submission" date="2015-01" db="EMBL/GenBank/DDBJ databases">
        <authorList>
            <person name="Andreevskaya M."/>
        </authorList>
    </citation>
    <scope>NUCLEOTIDE SEQUENCE [LARGE SCALE GENOMIC DNA]</scope>
    <source>
        <strain evidence="3">MKFS47</strain>
    </source>
</reference>
<dbReference type="AlphaFoldDB" id="A0A0D6DW20"/>
<dbReference type="Proteomes" id="UP000033166">
    <property type="component" value="Chromosome I"/>
</dbReference>
<dbReference type="STRING" id="1364.LP2241_20522"/>
<organism evidence="2 3">
    <name type="scientific">Pseudolactococcus piscium MKFS47</name>
    <dbReference type="NCBI Taxonomy" id="297352"/>
    <lineage>
        <taxon>Bacteria</taxon>
        <taxon>Bacillati</taxon>
        <taxon>Bacillota</taxon>
        <taxon>Bacilli</taxon>
        <taxon>Lactobacillales</taxon>
        <taxon>Streptococcaceae</taxon>
        <taxon>Pseudolactococcus</taxon>
    </lineage>
</organism>
<sequence length="80" mass="9086">MDESNKIYVRIHLLITNLLTTGSLSLLLNYLTNGKLIWDAWLKTWAIVFVLVLILSQIVPKGVHLILKTILSSCHKSDEI</sequence>
<feature type="transmembrane region" description="Helical" evidence="1">
    <location>
        <begin position="7"/>
        <end position="28"/>
    </location>
</feature>
<protein>
    <submittedName>
        <fullName evidence="2">Uncharacterized protein</fullName>
    </submittedName>
</protein>
<keyword evidence="1" id="KW-0812">Transmembrane</keyword>
<accession>A0A0D6DW20</accession>
<keyword evidence="1" id="KW-0472">Membrane</keyword>
<proteinExistence type="predicted"/>
<feature type="transmembrane region" description="Helical" evidence="1">
    <location>
        <begin position="40"/>
        <end position="59"/>
    </location>
</feature>
<evidence type="ECO:0000313" key="2">
    <source>
        <dbReference type="EMBL" id="CEN28160.1"/>
    </source>
</evidence>
<dbReference type="KEGG" id="lpk:LACPI_0960"/>
<keyword evidence="1" id="KW-1133">Transmembrane helix</keyword>
<gene>
    <name evidence="2" type="ORF">LACPI_0960</name>
</gene>
<dbReference type="HOGENOM" id="CLU_2585306_0_0_9"/>